<dbReference type="InterPro" id="IPR003033">
    <property type="entry name" value="SCP2_sterol-bd_dom"/>
</dbReference>
<evidence type="ECO:0000259" key="1">
    <source>
        <dbReference type="Pfam" id="PF02036"/>
    </source>
</evidence>
<gene>
    <name evidence="2" type="ORF">OCL97_02430</name>
</gene>
<dbReference type="Proteomes" id="UP001598130">
    <property type="component" value="Unassembled WGS sequence"/>
</dbReference>
<dbReference type="EMBL" id="JAOTJD010000003">
    <property type="protein sequence ID" value="MFD3262817.1"/>
    <property type="molecule type" value="Genomic_DNA"/>
</dbReference>
<keyword evidence="3" id="KW-1185">Reference proteome</keyword>
<proteinExistence type="predicted"/>
<dbReference type="RefSeq" id="WP_377367269.1">
    <property type="nucleotide sequence ID" value="NZ_JAOTJD010000003.1"/>
</dbReference>
<evidence type="ECO:0000313" key="2">
    <source>
        <dbReference type="EMBL" id="MFD3262817.1"/>
    </source>
</evidence>
<evidence type="ECO:0000313" key="3">
    <source>
        <dbReference type="Proteomes" id="UP001598130"/>
    </source>
</evidence>
<dbReference type="Pfam" id="PF02036">
    <property type="entry name" value="SCP2"/>
    <property type="match status" value="1"/>
</dbReference>
<dbReference type="Gene3D" id="3.30.1050.10">
    <property type="entry name" value="SCP2 sterol-binding domain"/>
    <property type="match status" value="1"/>
</dbReference>
<name>A0ABW6CIB3_9CAUL</name>
<reference evidence="2 3" key="1">
    <citation type="submission" date="2022-09" db="EMBL/GenBank/DDBJ databases">
        <title>New species of Phenylobacterium.</title>
        <authorList>
            <person name="Mieszkin S."/>
        </authorList>
    </citation>
    <scope>NUCLEOTIDE SEQUENCE [LARGE SCALE GENOMIC DNA]</scope>
    <source>
        <strain evidence="2 3">HK31-G</strain>
    </source>
</reference>
<protein>
    <submittedName>
        <fullName evidence="2">SCP2 sterol-binding domain-containing protein</fullName>
    </submittedName>
</protein>
<feature type="domain" description="SCP2" evidence="1">
    <location>
        <begin position="76"/>
        <end position="135"/>
    </location>
</feature>
<sequence length="174" mass="18769">MRTRHRLRARRQGDAAELLMTLRPPAEWVLSAALRRLARRRPEVFERLGAFGEAAFLIVPDGSPVAFRLAPQGASAGVQVRRRDDRSPWVARIEGPLGALLGLFDGSVDADAAFFSRAIRVSGDIEAVMALHNTLEAAELTLADLLGLSGPASQMANEAVRFARTAASARAAWA</sequence>
<dbReference type="SUPFAM" id="SSF55718">
    <property type="entry name" value="SCP-like"/>
    <property type="match status" value="1"/>
</dbReference>
<organism evidence="2 3">
    <name type="scientific">Phenylobacterium ferrooxidans</name>
    <dbReference type="NCBI Taxonomy" id="2982689"/>
    <lineage>
        <taxon>Bacteria</taxon>
        <taxon>Pseudomonadati</taxon>
        <taxon>Pseudomonadota</taxon>
        <taxon>Alphaproteobacteria</taxon>
        <taxon>Caulobacterales</taxon>
        <taxon>Caulobacteraceae</taxon>
        <taxon>Phenylobacterium</taxon>
    </lineage>
</organism>
<accession>A0ABW6CIB3</accession>
<comment type="caution">
    <text evidence="2">The sequence shown here is derived from an EMBL/GenBank/DDBJ whole genome shotgun (WGS) entry which is preliminary data.</text>
</comment>
<dbReference type="InterPro" id="IPR036527">
    <property type="entry name" value="SCP2_sterol-bd_dom_sf"/>
</dbReference>